<dbReference type="InterPro" id="IPR047655">
    <property type="entry name" value="Transpos_IS630-like"/>
</dbReference>
<dbReference type="EMBL" id="JAACJN010000292">
    <property type="protein sequence ID" value="KAF5350820.1"/>
    <property type="molecule type" value="Genomic_DNA"/>
</dbReference>
<organism evidence="3 4">
    <name type="scientific">Collybiopsis confluens</name>
    <dbReference type="NCBI Taxonomy" id="2823264"/>
    <lineage>
        <taxon>Eukaryota</taxon>
        <taxon>Fungi</taxon>
        <taxon>Dikarya</taxon>
        <taxon>Basidiomycota</taxon>
        <taxon>Agaricomycotina</taxon>
        <taxon>Agaricomycetes</taxon>
        <taxon>Agaricomycetidae</taxon>
        <taxon>Agaricales</taxon>
        <taxon>Marasmiineae</taxon>
        <taxon>Omphalotaceae</taxon>
        <taxon>Collybiopsis</taxon>
    </lineage>
</organism>
<keyword evidence="4" id="KW-1185">Reference proteome</keyword>
<accession>A0A8H5LV20</accession>
<dbReference type="Pfam" id="PF13358">
    <property type="entry name" value="DDE_3"/>
    <property type="match status" value="1"/>
</dbReference>
<reference evidence="3 4" key="1">
    <citation type="journal article" date="2020" name="ISME J.">
        <title>Uncovering the hidden diversity of litter-decomposition mechanisms in mushroom-forming fungi.</title>
        <authorList>
            <person name="Floudas D."/>
            <person name="Bentzer J."/>
            <person name="Ahren D."/>
            <person name="Johansson T."/>
            <person name="Persson P."/>
            <person name="Tunlid A."/>
        </authorList>
    </citation>
    <scope>NUCLEOTIDE SEQUENCE [LARGE SCALE GENOMIC DNA]</scope>
    <source>
        <strain evidence="3 4">CBS 406.79</strain>
    </source>
</reference>
<proteinExistence type="predicted"/>
<comment type="caution">
    <text evidence="3">The sequence shown here is derived from an EMBL/GenBank/DDBJ whole genome shotgun (WGS) entry which is preliminary data.</text>
</comment>
<dbReference type="PANTHER" id="PTHR46564:SF1">
    <property type="entry name" value="TRANSPOSASE"/>
    <property type="match status" value="1"/>
</dbReference>
<evidence type="ECO:0000313" key="4">
    <source>
        <dbReference type="Proteomes" id="UP000518752"/>
    </source>
</evidence>
<name>A0A8H5LV20_9AGAR</name>
<dbReference type="SUPFAM" id="SSF46689">
    <property type="entry name" value="Homeodomain-like"/>
    <property type="match status" value="1"/>
</dbReference>
<dbReference type="EMBL" id="JAACJN010000120">
    <property type="protein sequence ID" value="KAF5370553.1"/>
    <property type="molecule type" value="Genomic_DNA"/>
</dbReference>
<dbReference type="PANTHER" id="PTHR46564">
    <property type="entry name" value="TRANSPOSASE"/>
    <property type="match status" value="1"/>
</dbReference>
<feature type="domain" description="Tc1-like transposase DDE" evidence="1">
    <location>
        <begin position="149"/>
        <end position="286"/>
    </location>
</feature>
<sequence>MPRRYSDDLRVRVPILFNQYNMKVKQICEYLGVKKTFVYKELAQCHLGIETPCHYRRNRRGRPRILSTVDEQYITSLLKLKPTLYLDEIQDALFRYRHVSISIPALYRALRRLDITRKVVSAKALERNEVLRSHFMLQIARIAPNPDMLVFIDESARNRRTSQRKYGRSFRGQRCVQRRYFVRGQRVSILPALTLDGFIGYDIIPGSITAEKFLSFLRRHVIPYATPYPGPRSVIIVDNCNIHHNEAVRQLIEDDALCKLVYLPPYSPDFNPIEQAFSSIKAFLRRHWQDFSWGILDRACMSITPLKAWGYFRDAGYV</sequence>
<dbReference type="NCBIfam" id="NF033545">
    <property type="entry name" value="transpos_IS630"/>
    <property type="match status" value="1"/>
</dbReference>
<dbReference type="OrthoDB" id="2142724at2759"/>
<dbReference type="Proteomes" id="UP000518752">
    <property type="component" value="Unassembled WGS sequence"/>
</dbReference>
<dbReference type="GO" id="GO:0003676">
    <property type="term" value="F:nucleic acid binding"/>
    <property type="evidence" value="ECO:0007669"/>
    <property type="project" value="InterPro"/>
</dbReference>
<dbReference type="InterPro" id="IPR038717">
    <property type="entry name" value="Tc1-like_DDE_dom"/>
</dbReference>
<evidence type="ECO:0000313" key="3">
    <source>
        <dbReference type="EMBL" id="KAF5370553.1"/>
    </source>
</evidence>
<dbReference type="AlphaFoldDB" id="A0A8H5LV20"/>
<dbReference type="InterPro" id="IPR009057">
    <property type="entry name" value="Homeodomain-like_sf"/>
</dbReference>
<evidence type="ECO:0000259" key="1">
    <source>
        <dbReference type="Pfam" id="PF13358"/>
    </source>
</evidence>
<dbReference type="Gene3D" id="3.30.420.10">
    <property type="entry name" value="Ribonuclease H-like superfamily/Ribonuclease H"/>
    <property type="match status" value="1"/>
</dbReference>
<gene>
    <name evidence="3" type="ORF">D9757_010133</name>
    <name evidence="2" type="ORF">D9757_013543</name>
</gene>
<protein>
    <recommendedName>
        <fullName evidence="1">Tc1-like transposase DDE domain-containing protein</fullName>
    </recommendedName>
</protein>
<dbReference type="InterPro" id="IPR036397">
    <property type="entry name" value="RNaseH_sf"/>
</dbReference>
<evidence type="ECO:0000313" key="2">
    <source>
        <dbReference type="EMBL" id="KAF5350820.1"/>
    </source>
</evidence>